<accession>A0A382DS42</accession>
<sequence length="135" mass="15377">IKISKFRIRRRRLIGRLLLAPEQFRILWKTLLRNINEKRYGTPYHSNQQISTRSNSNAVKRPEKPEASQQTLVLGLEVPESSVNAICGYCMQDVPEESSNVSNGLKRFICDQCGCVQHQECWETYGGCVALGSPH</sequence>
<dbReference type="AlphaFoldDB" id="A0A382DS42"/>
<feature type="compositionally biased region" description="Polar residues" evidence="1">
    <location>
        <begin position="44"/>
        <end position="58"/>
    </location>
</feature>
<evidence type="ECO:0000313" key="2">
    <source>
        <dbReference type="EMBL" id="SVB40902.1"/>
    </source>
</evidence>
<proteinExistence type="predicted"/>
<evidence type="ECO:0000256" key="1">
    <source>
        <dbReference type="SAM" id="MobiDB-lite"/>
    </source>
</evidence>
<feature type="region of interest" description="Disordered" evidence="1">
    <location>
        <begin position="43"/>
        <end position="65"/>
    </location>
</feature>
<organism evidence="2">
    <name type="scientific">marine metagenome</name>
    <dbReference type="NCBI Taxonomy" id="408172"/>
    <lineage>
        <taxon>unclassified sequences</taxon>
        <taxon>metagenomes</taxon>
        <taxon>ecological metagenomes</taxon>
    </lineage>
</organism>
<reference evidence="2" key="1">
    <citation type="submission" date="2018-05" db="EMBL/GenBank/DDBJ databases">
        <authorList>
            <person name="Lanie J.A."/>
            <person name="Ng W.-L."/>
            <person name="Kazmierczak K.M."/>
            <person name="Andrzejewski T.M."/>
            <person name="Davidsen T.M."/>
            <person name="Wayne K.J."/>
            <person name="Tettelin H."/>
            <person name="Glass J.I."/>
            <person name="Rusch D."/>
            <person name="Podicherti R."/>
            <person name="Tsui H.-C.T."/>
            <person name="Winkler M.E."/>
        </authorList>
    </citation>
    <scope>NUCLEOTIDE SEQUENCE</scope>
</reference>
<name>A0A382DS42_9ZZZZ</name>
<feature type="non-terminal residue" evidence="2">
    <location>
        <position position="1"/>
    </location>
</feature>
<protein>
    <submittedName>
        <fullName evidence="2">Uncharacterized protein</fullName>
    </submittedName>
</protein>
<gene>
    <name evidence="2" type="ORF">METZ01_LOCUS193756</name>
</gene>
<dbReference type="EMBL" id="UINC01040683">
    <property type="protein sequence ID" value="SVB40902.1"/>
    <property type="molecule type" value="Genomic_DNA"/>
</dbReference>